<feature type="transmembrane region" description="Helical" evidence="10">
    <location>
        <begin position="413"/>
        <end position="432"/>
    </location>
</feature>
<organism evidence="12 13">
    <name type="scientific">Musa troglodytarum</name>
    <name type="common">fe'i banana</name>
    <dbReference type="NCBI Taxonomy" id="320322"/>
    <lineage>
        <taxon>Eukaryota</taxon>
        <taxon>Viridiplantae</taxon>
        <taxon>Streptophyta</taxon>
        <taxon>Embryophyta</taxon>
        <taxon>Tracheophyta</taxon>
        <taxon>Spermatophyta</taxon>
        <taxon>Magnoliopsida</taxon>
        <taxon>Liliopsida</taxon>
        <taxon>Zingiberales</taxon>
        <taxon>Musaceae</taxon>
        <taxon>Musa</taxon>
    </lineage>
</organism>
<dbReference type="OrthoDB" id="2985014at2759"/>
<dbReference type="GO" id="GO:0016020">
    <property type="term" value="C:membrane"/>
    <property type="evidence" value="ECO:0007669"/>
    <property type="project" value="UniProtKB-SubCell"/>
</dbReference>
<evidence type="ECO:0000256" key="3">
    <source>
        <dbReference type="ARBA" id="ARBA00022692"/>
    </source>
</evidence>
<evidence type="ECO:0000313" key="13">
    <source>
        <dbReference type="Proteomes" id="UP001055439"/>
    </source>
</evidence>
<dbReference type="GO" id="GO:0009536">
    <property type="term" value="C:plastid"/>
    <property type="evidence" value="ECO:0007669"/>
    <property type="project" value="TreeGrafter"/>
</dbReference>
<dbReference type="InterPro" id="IPR044777">
    <property type="entry name" value="SLC17A9-like"/>
</dbReference>
<dbReference type="InterPro" id="IPR050382">
    <property type="entry name" value="MFS_Na/Anion_cotransporter"/>
</dbReference>
<evidence type="ECO:0000259" key="11">
    <source>
        <dbReference type="PROSITE" id="PS50850"/>
    </source>
</evidence>
<reference evidence="12" key="1">
    <citation type="submission" date="2022-05" db="EMBL/GenBank/DDBJ databases">
        <title>The Musa troglodytarum L. genome provides insights into the mechanism of non-climacteric behaviour and enrichment of carotenoids.</title>
        <authorList>
            <person name="Wang J."/>
        </authorList>
    </citation>
    <scope>NUCLEOTIDE SEQUENCE</scope>
    <source>
        <tissue evidence="12">Leaf</tissue>
    </source>
</reference>
<gene>
    <name evidence="12" type="ORF">MUK42_05288</name>
</gene>
<evidence type="ECO:0000256" key="9">
    <source>
        <dbReference type="SAM" id="MobiDB-lite"/>
    </source>
</evidence>
<comment type="similarity">
    <text evidence="8">Belongs to the major facilitator superfamily. Sodium/anion cotransporter (TC 2.A.1.14) family.</text>
</comment>
<feature type="transmembrane region" description="Helical" evidence="10">
    <location>
        <begin position="376"/>
        <end position="401"/>
    </location>
</feature>
<feature type="transmembrane region" description="Helical" evidence="10">
    <location>
        <begin position="246"/>
        <end position="267"/>
    </location>
</feature>
<feature type="transmembrane region" description="Helical" evidence="10">
    <location>
        <begin position="470"/>
        <end position="494"/>
    </location>
</feature>
<dbReference type="Gene3D" id="1.20.1250.20">
    <property type="entry name" value="MFS general substrate transporter like domains"/>
    <property type="match status" value="2"/>
</dbReference>
<dbReference type="PANTHER" id="PTHR11662:SF399">
    <property type="entry name" value="FI19708P1-RELATED"/>
    <property type="match status" value="1"/>
</dbReference>
<feature type="compositionally biased region" description="Low complexity" evidence="9">
    <location>
        <begin position="8"/>
        <end position="35"/>
    </location>
</feature>
<comment type="subcellular location">
    <subcellularLocation>
        <location evidence="1">Membrane</location>
        <topology evidence="1">Multi-pass membrane protein</topology>
    </subcellularLocation>
</comment>
<dbReference type="GO" id="GO:0015293">
    <property type="term" value="F:symporter activity"/>
    <property type="evidence" value="ECO:0007669"/>
    <property type="project" value="UniProtKB-KW"/>
</dbReference>
<dbReference type="AlphaFoldDB" id="A0A9E7ENA9"/>
<keyword evidence="12" id="KW-0762">Sugar transport</keyword>
<evidence type="ECO:0000256" key="8">
    <source>
        <dbReference type="ARBA" id="ARBA00024362"/>
    </source>
</evidence>
<keyword evidence="13" id="KW-1185">Reference proteome</keyword>
<proteinExistence type="inferred from homology"/>
<accession>A0A9E7ENA9</accession>
<evidence type="ECO:0000256" key="7">
    <source>
        <dbReference type="ARBA" id="ARBA00024302"/>
    </source>
</evidence>
<dbReference type="InterPro" id="IPR036259">
    <property type="entry name" value="MFS_trans_sf"/>
</dbReference>
<dbReference type="Proteomes" id="UP001055439">
    <property type="component" value="Chromosome 10"/>
</dbReference>
<evidence type="ECO:0000256" key="6">
    <source>
        <dbReference type="ARBA" id="ARBA00023136"/>
    </source>
</evidence>
<feature type="transmembrane region" description="Helical" evidence="10">
    <location>
        <begin position="337"/>
        <end position="356"/>
    </location>
</feature>
<keyword evidence="3 10" id="KW-0812">Transmembrane</keyword>
<evidence type="ECO:0000256" key="2">
    <source>
        <dbReference type="ARBA" id="ARBA00022448"/>
    </source>
</evidence>
<name>A0A9E7ENA9_9LILI</name>
<feature type="region of interest" description="Disordered" evidence="9">
    <location>
        <begin position="1"/>
        <end position="37"/>
    </location>
</feature>
<evidence type="ECO:0000256" key="10">
    <source>
        <dbReference type="SAM" id="Phobius"/>
    </source>
</evidence>
<keyword evidence="5 10" id="KW-1133">Transmembrane helix</keyword>
<evidence type="ECO:0000313" key="12">
    <source>
        <dbReference type="EMBL" id="URD80243.1"/>
    </source>
</evidence>
<dbReference type="Pfam" id="PF07690">
    <property type="entry name" value="MFS_1"/>
    <property type="match status" value="1"/>
</dbReference>
<comment type="function">
    <text evidence="7">Probable anion transporter.</text>
</comment>
<feature type="domain" description="Major facilitator superfamily (MFS) profile" evidence="11">
    <location>
        <begin position="119"/>
        <end position="546"/>
    </location>
</feature>
<dbReference type="FunFam" id="1.20.1250.20:FF:000003">
    <property type="entry name" value="Solute carrier family 17 member 3"/>
    <property type="match status" value="1"/>
</dbReference>
<dbReference type="SUPFAM" id="SSF103473">
    <property type="entry name" value="MFS general substrate transporter"/>
    <property type="match status" value="1"/>
</dbReference>
<keyword evidence="2" id="KW-0813">Transport</keyword>
<dbReference type="CDD" id="cd17380">
    <property type="entry name" value="MFS_SLC17A9_like"/>
    <property type="match status" value="1"/>
</dbReference>
<protein>
    <submittedName>
        <fullName evidence="12">Sugar transporter</fullName>
    </submittedName>
</protein>
<dbReference type="PANTHER" id="PTHR11662">
    <property type="entry name" value="SOLUTE CARRIER FAMILY 17"/>
    <property type="match status" value="1"/>
</dbReference>
<dbReference type="InterPro" id="IPR011701">
    <property type="entry name" value="MFS"/>
</dbReference>
<dbReference type="InterPro" id="IPR020846">
    <property type="entry name" value="MFS_dom"/>
</dbReference>
<dbReference type="EMBL" id="CP097503">
    <property type="protein sequence ID" value="URD80243.1"/>
    <property type="molecule type" value="Genomic_DNA"/>
</dbReference>
<keyword evidence="6 10" id="KW-0472">Membrane</keyword>
<sequence>MAVASFAPSKSLCRSHSPSSSRPSPPSMSSSIGFSDGRRGSWARIVSGGLDLTGRSHAPAEMLVGSTSKEAWSGIDGWRRRRRGGVGAIMCSADAIGSGLEIEQPQGLAAVVIPERAKVLALVALVMCLCNADRVVMSVAVVPLASQHGWSSSFVGIVQSSFLWGYPISNIAGGALADRYGSKRVMAWGVVFWSIATFLTPWAARHSTAMLLAVRALFGLAEGVAIPSMSTHLFRWFPCNERASAVGIAMAGFHLGNVMSLLVSPIILSSVGINGTFAFFASLGFVWLSAWIGRIPNDPRDSPDISHSELQLIRAGKIDSKAESSQLPPLRHLFSKLPALAVVLANVANNWGYFVLLSWMPVYFKTVYNVNLKQAAWFSAVPFGVMALSGYLAGASSDLMIKSGCSIIHVRKLMQTIGFIGPAVSLLSLKYAQTPISAAVLMTMALSFSAFSQAGYFLNIQDIAPKHAGFILGITNSVGTLAAIISTVGAGLFVQWMGSFRPSSHSLQPSTLSLQFSTTYMQLQSKFSSNSLILPVVLELLLSSSQAQ</sequence>
<dbReference type="GO" id="GO:0005315">
    <property type="term" value="F:phosphate transmembrane transporter activity"/>
    <property type="evidence" value="ECO:0007669"/>
    <property type="project" value="TreeGrafter"/>
</dbReference>
<dbReference type="PROSITE" id="PS50850">
    <property type="entry name" value="MFS"/>
    <property type="match status" value="1"/>
</dbReference>
<feature type="transmembrane region" description="Helical" evidence="10">
    <location>
        <begin position="185"/>
        <end position="204"/>
    </location>
</feature>
<keyword evidence="4" id="KW-0769">Symport</keyword>
<feature type="transmembrane region" description="Helical" evidence="10">
    <location>
        <begin position="210"/>
        <end position="234"/>
    </location>
</feature>
<feature type="transmembrane region" description="Helical" evidence="10">
    <location>
        <begin position="273"/>
        <end position="292"/>
    </location>
</feature>
<evidence type="ECO:0000256" key="4">
    <source>
        <dbReference type="ARBA" id="ARBA00022847"/>
    </source>
</evidence>
<evidence type="ECO:0000256" key="5">
    <source>
        <dbReference type="ARBA" id="ARBA00022989"/>
    </source>
</evidence>
<evidence type="ECO:0000256" key="1">
    <source>
        <dbReference type="ARBA" id="ARBA00004141"/>
    </source>
</evidence>
<feature type="transmembrane region" description="Helical" evidence="10">
    <location>
        <begin position="438"/>
        <end position="458"/>
    </location>
</feature>